<evidence type="ECO:0000259" key="6">
    <source>
        <dbReference type="PROSITE" id="PS50112"/>
    </source>
</evidence>
<dbReference type="GO" id="GO:0005524">
    <property type="term" value="F:ATP binding"/>
    <property type="evidence" value="ECO:0007669"/>
    <property type="project" value="UniProtKB-KW"/>
</dbReference>
<dbReference type="Pfam" id="PF02954">
    <property type="entry name" value="HTH_8"/>
    <property type="match status" value="1"/>
</dbReference>
<dbReference type="InterPro" id="IPR009057">
    <property type="entry name" value="Homeodomain-like_sf"/>
</dbReference>
<dbReference type="NCBIfam" id="TIGR00229">
    <property type="entry name" value="sensory_box"/>
    <property type="match status" value="2"/>
</dbReference>
<dbReference type="GO" id="GO:0043565">
    <property type="term" value="F:sequence-specific DNA binding"/>
    <property type="evidence" value="ECO:0007669"/>
    <property type="project" value="InterPro"/>
</dbReference>
<dbReference type="PROSITE" id="PS00675">
    <property type="entry name" value="SIGMA54_INTERACT_1"/>
    <property type="match status" value="1"/>
</dbReference>
<dbReference type="Gene3D" id="1.10.10.60">
    <property type="entry name" value="Homeodomain-like"/>
    <property type="match status" value="1"/>
</dbReference>
<evidence type="ECO:0000256" key="1">
    <source>
        <dbReference type="ARBA" id="ARBA00022741"/>
    </source>
</evidence>
<dbReference type="InterPro" id="IPR002197">
    <property type="entry name" value="HTH_Fis"/>
</dbReference>
<dbReference type="Gene3D" id="3.40.50.300">
    <property type="entry name" value="P-loop containing nucleotide triphosphate hydrolases"/>
    <property type="match status" value="1"/>
</dbReference>
<dbReference type="InterPro" id="IPR025662">
    <property type="entry name" value="Sigma_54_int_dom_ATP-bd_1"/>
</dbReference>
<dbReference type="InterPro" id="IPR002078">
    <property type="entry name" value="Sigma_54_int"/>
</dbReference>
<name>A0AAU7VPT2_9FIRM</name>
<dbReference type="PANTHER" id="PTHR32071">
    <property type="entry name" value="TRANSCRIPTIONAL REGULATORY PROTEIN"/>
    <property type="match status" value="1"/>
</dbReference>
<evidence type="ECO:0000256" key="2">
    <source>
        <dbReference type="ARBA" id="ARBA00022840"/>
    </source>
</evidence>
<dbReference type="Gene3D" id="1.10.8.60">
    <property type="match status" value="1"/>
</dbReference>
<keyword evidence="4" id="KW-0804">Transcription</keyword>
<dbReference type="InterPro" id="IPR003593">
    <property type="entry name" value="AAA+_ATPase"/>
</dbReference>
<dbReference type="PRINTS" id="PR01590">
    <property type="entry name" value="HTHFIS"/>
</dbReference>
<dbReference type="SMART" id="SM00382">
    <property type="entry name" value="AAA"/>
    <property type="match status" value="1"/>
</dbReference>
<dbReference type="InterPro" id="IPR027417">
    <property type="entry name" value="P-loop_NTPase"/>
</dbReference>
<dbReference type="Gene3D" id="3.30.450.20">
    <property type="entry name" value="PAS domain"/>
    <property type="match status" value="2"/>
</dbReference>
<dbReference type="PANTHER" id="PTHR32071:SF121">
    <property type="entry name" value="SIGMA L-DEPENDENT TRANSCRIPTIONAL REGULATOR YQIR-RELATED"/>
    <property type="match status" value="1"/>
</dbReference>
<organism evidence="7">
    <name type="scientific">Proteinivorax tanatarense</name>
    <dbReference type="NCBI Taxonomy" id="1260629"/>
    <lineage>
        <taxon>Bacteria</taxon>
        <taxon>Bacillati</taxon>
        <taxon>Bacillota</taxon>
        <taxon>Clostridia</taxon>
        <taxon>Eubacteriales</taxon>
        <taxon>Proteinivoracaceae</taxon>
        <taxon>Proteinivorax</taxon>
    </lineage>
</organism>
<proteinExistence type="predicted"/>
<reference evidence="7" key="1">
    <citation type="journal article" date="2013" name="Extremophiles">
        <title>Proteinivorax tanatarense gen. nov., sp. nov., an anaerobic, haloalkaliphilic, proteolytic bacterium isolated from a decaying algal bloom, and proposal of Proteinivoraceae fam. nov.</title>
        <authorList>
            <person name="Kevbrin V."/>
            <person name="Boltyanskaya Y."/>
            <person name="Zhilina T."/>
            <person name="Kolganova T."/>
            <person name="Lavrentjeva E."/>
            <person name="Kuznetsov B."/>
        </authorList>
    </citation>
    <scope>NUCLEOTIDE SEQUENCE</scope>
    <source>
        <strain evidence="7">Z-910T</strain>
    </source>
</reference>
<dbReference type="PROSITE" id="PS00676">
    <property type="entry name" value="SIGMA54_INTERACT_2"/>
    <property type="match status" value="1"/>
</dbReference>
<dbReference type="EMBL" id="CP158367">
    <property type="protein sequence ID" value="XBX75952.1"/>
    <property type="molecule type" value="Genomic_DNA"/>
</dbReference>
<dbReference type="CDD" id="cd00130">
    <property type="entry name" value="PAS"/>
    <property type="match status" value="2"/>
</dbReference>
<feature type="domain" description="PAS" evidence="6">
    <location>
        <begin position="126"/>
        <end position="182"/>
    </location>
</feature>
<dbReference type="PROSITE" id="PS50112">
    <property type="entry name" value="PAS"/>
    <property type="match status" value="2"/>
</dbReference>
<accession>A0AAU7VPT2</accession>
<evidence type="ECO:0000256" key="3">
    <source>
        <dbReference type="ARBA" id="ARBA00023015"/>
    </source>
</evidence>
<dbReference type="InterPro" id="IPR000014">
    <property type="entry name" value="PAS"/>
</dbReference>
<dbReference type="RefSeq" id="WP_350344687.1">
    <property type="nucleotide sequence ID" value="NZ_CP158367.1"/>
</dbReference>
<feature type="domain" description="Sigma-54 factor interaction" evidence="5">
    <location>
        <begin position="260"/>
        <end position="490"/>
    </location>
</feature>
<gene>
    <name evidence="7" type="ORF">PRVXT_001116</name>
</gene>
<dbReference type="SUPFAM" id="SSF46689">
    <property type="entry name" value="Homeodomain-like"/>
    <property type="match status" value="1"/>
</dbReference>
<dbReference type="SMART" id="SM00091">
    <property type="entry name" value="PAS"/>
    <property type="match status" value="2"/>
</dbReference>
<dbReference type="PROSITE" id="PS50045">
    <property type="entry name" value="SIGMA54_INTERACT_4"/>
    <property type="match status" value="1"/>
</dbReference>
<sequence>MSYKNIMGPNEILGILDSIKDAIMAIDLTGKIILMNKGAEKIVEVEANKAIGKHVTEVVPTSKLTRVIREGKGELNKRQIIGNSTILTNRMPVYNQQGNLVGAVAVFRDITEVIELAEQATNLKEIQIMLEAIINATEDAISVVDKNGKGMVINPAYKKLTGYTEKDIIGKPATVDISQGESVHLKVLKTKKPIKGVKLKVGPKEKEVLVDAAPVIVNDELKGSVAVIHDISEIKRLNYELDKAKRIIRKLEAKYTFDDIIAQETNMKMAIAQAENAAVTPATVLLRGESGTGKEIFAHAIHNASNRRFNQFIRVNCAALPESLLESELFGYVEGAFTGAKRGGKKGIFAQANGGTIFLDEIGEISLNIQAKLLRVLQEREIVPVGESKSQNVDVRIIAATNVNLEEAIKKGTFREDLYYRISVVPIFIPPLRERINDIEPLSKHILKKFNQDYGRNIEGISKDAINVLSDYRFRGNVRELENIIGRAIINMDFSERVLDEKHLPQLEAANPTSYEKFNKVKNVLPLDEVVGGIEKDYISKILKRNNNNKTQTAKELKVSIRTLYNKLDKYNLQ</sequence>
<keyword evidence="2" id="KW-0067">ATP-binding</keyword>
<dbReference type="InterPro" id="IPR035965">
    <property type="entry name" value="PAS-like_dom_sf"/>
</dbReference>
<feature type="domain" description="PAS" evidence="6">
    <location>
        <begin position="8"/>
        <end position="59"/>
    </location>
</feature>
<dbReference type="FunFam" id="3.40.50.300:FF:000006">
    <property type="entry name" value="DNA-binding transcriptional regulator NtrC"/>
    <property type="match status" value="1"/>
</dbReference>
<keyword evidence="1" id="KW-0547">Nucleotide-binding</keyword>
<evidence type="ECO:0000256" key="4">
    <source>
        <dbReference type="ARBA" id="ARBA00023163"/>
    </source>
</evidence>
<dbReference type="CDD" id="cd00009">
    <property type="entry name" value="AAA"/>
    <property type="match status" value="1"/>
</dbReference>
<dbReference type="InterPro" id="IPR058031">
    <property type="entry name" value="AAA_lid_NorR"/>
</dbReference>
<dbReference type="Pfam" id="PF25601">
    <property type="entry name" value="AAA_lid_14"/>
    <property type="match status" value="1"/>
</dbReference>
<dbReference type="InterPro" id="IPR013767">
    <property type="entry name" value="PAS_fold"/>
</dbReference>
<protein>
    <submittedName>
        <fullName evidence="7">Sigma-54-dependent Fis family transcriptional regulator</fullName>
    </submittedName>
</protein>
<evidence type="ECO:0000259" key="5">
    <source>
        <dbReference type="PROSITE" id="PS50045"/>
    </source>
</evidence>
<dbReference type="GO" id="GO:0006355">
    <property type="term" value="P:regulation of DNA-templated transcription"/>
    <property type="evidence" value="ECO:0007669"/>
    <property type="project" value="InterPro"/>
</dbReference>
<dbReference type="Pfam" id="PF00989">
    <property type="entry name" value="PAS"/>
    <property type="match status" value="2"/>
</dbReference>
<reference evidence="7" key="2">
    <citation type="submission" date="2024-06" db="EMBL/GenBank/DDBJ databases">
        <authorList>
            <person name="Petrova K.O."/>
            <person name="Toshchakov S.V."/>
            <person name="Boltjanskaja Y.V."/>
            <person name="Kevbrin V."/>
        </authorList>
    </citation>
    <scope>NUCLEOTIDE SEQUENCE</scope>
    <source>
        <strain evidence="7">Z-910T</strain>
    </source>
</reference>
<keyword evidence="3" id="KW-0805">Transcription regulation</keyword>
<dbReference type="InterPro" id="IPR025943">
    <property type="entry name" value="Sigma_54_int_dom_ATP-bd_2"/>
</dbReference>
<evidence type="ECO:0000313" key="7">
    <source>
        <dbReference type="EMBL" id="XBX75952.1"/>
    </source>
</evidence>
<dbReference type="Pfam" id="PF00158">
    <property type="entry name" value="Sigma54_activat"/>
    <property type="match status" value="1"/>
</dbReference>
<dbReference type="AlphaFoldDB" id="A0AAU7VPT2"/>
<dbReference type="SUPFAM" id="SSF55785">
    <property type="entry name" value="PYP-like sensor domain (PAS domain)"/>
    <property type="match status" value="2"/>
</dbReference>
<dbReference type="SUPFAM" id="SSF52540">
    <property type="entry name" value="P-loop containing nucleoside triphosphate hydrolases"/>
    <property type="match status" value="1"/>
</dbReference>